<organism evidence="2 3">
    <name type="scientific">Sediminibacterium roseum</name>
    <dbReference type="NCBI Taxonomy" id="1978412"/>
    <lineage>
        <taxon>Bacteria</taxon>
        <taxon>Pseudomonadati</taxon>
        <taxon>Bacteroidota</taxon>
        <taxon>Chitinophagia</taxon>
        <taxon>Chitinophagales</taxon>
        <taxon>Chitinophagaceae</taxon>
        <taxon>Sediminibacterium</taxon>
    </lineage>
</organism>
<accession>A0ABW9ZZN8</accession>
<name>A0ABW9ZZN8_9BACT</name>
<feature type="domain" description="AB hydrolase-1" evidence="1">
    <location>
        <begin position="26"/>
        <end position="253"/>
    </location>
</feature>
<dbReference type="EMBL" id="JAACJS010000015">
    <property type="protein sequence ID" value="NCI51787.1"/>
    <property type="molecule type" value="Genomic_DNA"/>
</dbReference>
<evidence type="ECO:0000259" key="1">
    <source>
        <dbReference type="Pfam" id="PF00561"/>
    </source>
</evidence>
<dbReference type="GO" id="GO:0016787">
    <property type="term" value="F:hydrolase activity"/>
    <property type="evidence" value="ECO:0007669"/>
    <property type="project" value="UniProtKB-KW"/>
</dbReference>
<dbReference type="PANTHER" id="PTHR46438:SF11">
    <property type="entry name" value="LIPASE-RELATED"/>
    <property type="match status" value="1"/>
</dbReference>
<dbReference type="PANTHER" id="PTHR46438">
    <property type="entry name" value="ALPHA/BETA-HYDROLASES SUPERFAMILY PROTEIN"/>
    <property type="match status" value="1"/>
</dbReference>
<proteinExistence type="predicted"/>
<dbReference type="InterPro" id="IPR000073">
    <property type="entry name" value="AB_hydrolase_1"/>
</dbReference>
<protein>
    <submittedName>
        <fullName evidence="2">Alpha/beta hydrolase</fullName>
    </submittedName>
</protein>
<dbReference type="SUPFAM" id="SSF53474">
    <property type="entry name" value="alpha/beta-Hydrolases"/>
    <property type="match status" value="1"/>
</dbReference>
<evidence type="ECO:0000313" key="3">
    <source>
        <dbReference type="Proteomes" id="UP000753802"/>
    </source>
</evidence>
<dbReference type="Gene3D" id="3.40.50.1820">
    <property type="entry name" value="alpha/beta hydrolase"/>
    <property type="match status" value="1"/>
</dbReference>
<dbReference type="RefSeq" id="WP_161820056.1">
    <property type="nucleotide sequence ID" value="NZ_JAACJS010000015.1"/>
</dbReference>
<dbReference type="Proteomes" id="UP000753802">
    <property type="component" value="Unassembled WGS sequence"/>
</dbReference>
<gene>
    <name evidence="2" type="ORF">GWC95_17815</name>
</gene>
<dbReference type="Pfam" id="PF00561">
    <property type="entry name" value="Abhydrolase_1"/>
    <property type="match status" value="1"/>
</dbReference>
<dbReference type="PRINTS" id="PR00111">
    <property type="entry name" value="ABHYDROLASE"/>
</dbReference>
<comment type="caution">
    <text evidence="2">The sequence shown here is derived from an EMBL/GenBank/DDBJ whole genome shotgun (WGS) entry which is preliminary data.</text>
</comment>
<sequence length="268" mass="30661">MAAESFYITHGHSRIHYLRMGTGAEWLLCFHGYGENADSFRLLEPALGARFTIIAIDLPFHGKTIWNDELLFTPESLVGLINLVKPKKLPMHLLGYSMGGRIAMQLVQLIPEQVGKLVLIAPDGFHKNKWQWIATRTKAGSRLFRYFMHRPAAVLALTDRAAKFGLYSKSLQKFIHYYLDDAEQRLSLYRRWTTLRGFRARKVLLRQIVVAHKIPVRLLFGKHDHVILSKHASTFANSNPLIELKVIEAGHQLLKQKYLPQILDAITG</sequence>
<reference evidence="2 3" key="1">
    <citation type="submission" date="2020-01" db="EMBL/GenBank/DDBJ databases">
        <title>Genome analysis.</title>
        <authorList>
            <person name="Wu S."/>
            <person name="Wang G."/>
        </authorList>
    </citation>
    <scope>NUCLEOTIDE SEQUENCE [LARGE SCALE GENOMIC DNA]</scope>
    <source>
        <strain evidence="2 3">SYL130</strain>
    </source>
</reference>
<evidence type="ECO:0000313" key="2">
    <source>
        <dbReference type="EMBL" id="NCI51787.1"/>
    </source>
</evidence>
<dbReference type="InterPro" id="IPR029058">
    <property type="entry name" value="AB_hydrolase_fold"/>
</dbReference>
<keyword evidence="3" id="KW-1185">Reference proteome</keyword>
<keyword evidence="2" id="KW-0378">Hydrolase</keyword>